<keyword evidence="7" id="KW-1185">Reference proteome</keyword>
<dbReference type="InterPro" id="IPR002698">
    <property type="entry name" value="FTHF_cligase"/>
</dbReference>
<proteinExistence type="inferred from homology"/>
<reference evidence="6 7" key="1">
    <citation type="journal article" date="2019" name="Int. J. Syst. Evol. Microbiol.">
        <title>The Global Catalogue of Microorganisms (GCM) 10K type strain sequencing project: providing services to taxonomists for standard genome sequencing and annotation.</title>
        <authorList>
            <consortium name="The Broad Institute Genomics Platform"/>
            <consortium name="The Broad Institute Genome Sequencing Center for Infectious Disease"/>
            <person name="Wu L."/>
            <person name="Ma J."/>
        </authorList>
    </citation>
    <scope>NUCLEOTIDE SEQUENCE [LARGE SCALE GENOMIC DNA]</scope>
    <source>
        <strain evidence="6 7">JCM 15421</strain>
    </source>
</reference>
<evidence type="ECO:0000256" key="5">
    <source>
        <dbReference type="SAM" id="MobiDB-lite"/>
    </source>
</evidence>
<evidence type="ECO:0000256" key="2">
    <source>
        <dbReference type="ARBA" id="ARBA00022741"/>
    </source>
</evidence>
<keyword evidence="2 4" id="KW-0547">Nucleotide-binding</keyword>
<dbReference type="EMBL" id="BAAAEU010000010">
    <property type="protein sequence ID" value="GAA0716113.1"/>
    <property type="molecule type" value="Genomic_DNA"/>
</dbReference>
<organism evidence="6 7">
    <name type="scientific">Dokdonella soli</name>
    <dbReference type="NCBI Taxonomy" id="529810"/>
    <lineage>
        <taxon>Bacteria</taxon>
        <taxon>Pseudomonadati</taxon>
        <taxon>Pseudomonadota</taxon>
        <taxon>Gammaproteobacteria</taxon>
        <taxon>Lysobacterales</taxon>
        <taxon>Rhodanobacteraceae</taxon>
        <taxon>Dokdonella</taxon>
    </lineage>
</organism>
<evidence type="ECO:0000256" key="4">
    <source>
        <dbReference type="RuleBase" id="RU361279"/>
    </source>
</evidence>
<dbReference type="PIRSF" id="PIRSF006806">
    <property type="entry name" value="FTHF_cligase"/>
    <property type="match status" value="1"/>
</dbReference>
<comment type="catalytic activity">
    <reaction evidence="4">
        <text>(6S)-5-formyl-5,6,7,8-tetrahydrofolate + ATP = (6R)-5,10-methenyltetrahydrofolate + ADP + phosphate</text>
        <dbReference type="Rhea" id="RHEA:10488"/>
        <dbReference type="ChEBI" id="CHEBI:30616"/>
        <dbReference type="ChEBI" id="CHEBI:43474"/>
        <dbReference type="ChEBI" id="CHEBI:57455"/>
        <dbReference type="ChEBI" id="CHEBI:57457"/>
        <dbReference type="ChEBI" id="CHEBI:456216"/>
        <dbReference type="EC" id="6.3.3.2"/>
    </reaction>
</comment>
<dbReference type="PANTHER" id="PTHR23407:SF1">
    <property type="entry name" value="5-FORMYLTETRAHYDROFOLATE CYCLO-LIGASE"/>
    <property type="match status" value="1"/>
</dbReference>
<feature type="region of interest" description="Disordered" evidence="5">
    <location>
        <begin position="1"/>
        <end position="21"/>
    </location>
</feature>
<feature type="compositionally biased region" description="Polar residues" evidence="5">
    <location>
        <begin position="1"/>
        <end position="12"/>
    </location>
</feature>
<evidence type="ECO:0000256" key="3">
    <source>
        <dbReference type="ARBA" id="ARBA00022840"/>
    </source>
</evidence>
<name>A0ABN1IKC4_9GAMM</name>
<keyword evidence="4" id="KW-0479">Metal-binding</keyword>
<evidence type="ECO:0000313" key="6">
    <source>
        <dbReference type="EMBL" id="GAA0716113.1"/>
    </source>
</evidence>
<accession>A0ABN1IKC4</accession>
<protein>
    <recommendedName>
        <fullName evidence="4">5-formyltetrahydrofolate cyclo-ligase</fullName>
        <ecNumber evidence="4">6.3.3.2</ecNumber>
    </recommendedName>
</protein>
<dbReference type="RefSeq" id="WP_343791017.1">
    <property type="nucleotide sequence ID" value="NZ_BAAAEU010000010.1"/>
</dbReference>
<comment type="cofactor">
    <cofactor evidence="4">
        <name>Mg(2+)</name>
        <dbReference type="ChEBI" id="CHEBI:18420"/>
    </cofactor>
</comment>
<dbReference type="Gene3D" id="3.40.50.10420">
    <property type="entry name" value="NagB/RpiA/CoA transferase-like"/>
    <property type="match status" value="1"/>
</dbReference>
<dbReference type="InterPro" id="IPR037171">
    <property type="entry name" value="NagB/RpiA_transferase-like"/>
</dbReference>
<keyword evidence="3 4" id="KW-0067">ATP-binding</keyword>
<dbReference type="Pfam" id="PF01812">
    <property type="entry name" value="5-FTHF_cyc-lig"/>
    <property type="match status" value="1"/>
</dbReference>
<dbReference type="EC" id="6.3.3.2" evidence="4"/>
<sequence>MQSDVPASSLPPNDNERSALRKRLREQRAALSAPERIAASQGLVAQLERIPEFLTDRRVGGYWAVAGELPLAALMSGLRERGQTWYLPVIGADRLLRFAPWRPGIAISTNGYGIPEPEHAVADLLTPEQLDLVLLPLLGFDRAGHRLGFGGGYYDRSFAFLRDRTDVGKPVLVGVGYALQEVAPITAMPWDVRLDYVATERELIDLTPPAA</sequence>
<gene>
    <name evidence="6" type="ORF">GCM10009105_22210</name>
</gene>
<dbReference type="PANTHER" id="PTHR23407">
    <property type="entry name" value="ATPASE INHIBITOR/5-FORMYLTETRAHYDROFOLATE CYCLO-LIGASE"/>
    <property type="match status" value="1"/>
</dbReference>
<dbReference type="Proteomes" id="UP001501523">
    <property type="component" value="Unassembled WGS sequence"/>
</dbReference>
<evidence type="ECO:0000313" key="7">
    <source>
        <dbReference type="Proteomes" id="UP001501523"/>
    </source>
</evidence>
<evidence type="ECO:0000256" key="1">
    <source>
        <dbReference type="ARBA" id="ARBA00010638"/>
    </source>
</evidence>
<dbReference type="NCBIfam" id="TIGR02727">
    <property type="entry name" value="MTHFS_bact"/>
    <property type="match status" value="1"/>
</dbReference>
<keyword evidence="4" id="KW-0460">Magnesium</keyword>
<dbReference type="SUPFAM" id="SSF100950">
    <property type="entry name" value="NagB/RpiA/CoA transferase-like"/>
    <property type="match status" value="1"/>
</dbReference>
<dbReference type="InterPro" id="IPR024185">
    <property type="entry name" value="FTHF_cligase-like_sf"/>
</dbReference>
<comment type="similarity">
    <text evidence="1 4">Belongs to the 5-formyltetrahydrofolate cyclo-ligase family.</text>
</comment>
<comment type="caution">
    <text evidence="6">The sequence shown here is derived from an EMBL/GenBank/DDBJ whole genome shotgun (WGS) entry which is preliminary data.</text>
</comment>